<evidence type="ECO:0000313" key="1">
    <source>
        <dbReference type="EMBL" id="PHT91445.1"/>
    </source>
</evidence>
<dbReference type="EMBL" id="AYRZ02000002">
    <property type="protein sequence ID" value="PHT91445.1"/>
    <property type="molecule type" value="Genomic_DNA"/>
</dbReference>
<accession>A0A2G3AB51</accession>
<gene>
    <name evidence="1" type="ORF">T459_06558</name>
</gene>
<keyword evidence="2" id="KW-1185">Reference proteome</keyword>
<name>A0A2G3AB51_CAPAN</name>
<dbReference type="AlphaFoldDB" id="A0A2G3AB51"/>
<organism evidence="1 2">
    <name type="scientific">Capsicum annuum</name>
    <name type="common">Capsicum pepper</name>
    <dbReference type="NCBI Taxonomy" id="4072"/>
    <lineage>
        <taxon>Eukaryota</taxon>
        <taxon>Viridiplantae</taxon>
        <taxon>Streptophyta</taxon>
        <taxon>Embryophyta</taxon>
        <taxon>Tracheophyta</taxon>
        <taxon>Spermatophyta</taxon>
        <taxon>Magnoliopsida</taxon>
        <taxon>eudicotyledons</taxon>
        <taxon>Gunneridae</taxon>
        <taxon>Pentapetalae</taxon>
        <taxon>asterids</taxon>
        <taxon>lamiids</taxon>
        <taxon>Solanales</taxon>
        <taxon>Solanaceae</taxon>
        <taxon>Solanoideae</taxon>
        <taxon>Capsiceae</taxon>
        <taxon>Capsicum</taxon>
    </lineage>
</organism>
<sequence length="166" mass="17396">MDEIFKNIYSYSNPFASDPTATFTVTTIAVVNSVAVVAGGGGGRDVVPSKTVNEVWIEIVAGSGGGGGSRETEMTLEHSAPTAATPTLISAPYILLPEIEMVVRGLEKYFKLDQREFLMNSFPPVCGDEARRSVVVALGLVSLVISLVSPQIELDCGGGGFLEAVG</sequence>
<dbReference type="STRING" id="4072.A0A2G3AB51"/>
<comment type="caution">
    <text evidence="1">The sequence shown here is derived from an EMBL/GenBank/DDBJ whole genome shotgun (WGS) entry which is preliminary data.</text>
</comment>
<evidence type="ECO:0000313" key="2">
    <source>
        <dbReference type="Proteomes" id="UP000222542"/>
    </source>
</evidence>
<proteinExistence type="predicted"/>
<reference evidence="1 2" key="1">
    <citation type="journal article" date="2014" name="Nat. Genet.">
        <title>Genome sequence of the hot pepper provides insights into the evolution of pungency in Capsicum species.</title>
        <authorList>
            <person name="Kim S."/>
            <person name="Park M."/>
            <person name="Yeom S.I."/>
            <person name="Kim Y.M."/>
            <person name="Lee J.M."/>
            <person name="Lee H.A."/>
            <person name="Seo E."/>
            <person name="Choi J."/>
            <person name="Cheong K."/>
            <person name="Kim K.T."/>
            <person name="Jung K."/>
            <person name="Lee G.W."/>
            <person name="Oh S.K."/>
            <person name="Bae C."/>
            <person name="Kim S.B."/>
            <person name="Lee H.Y."/>
            <person name="Kim S.Y."/>
            <person name="Kim M.S."/>
            <person name="Kang B.C."/>
            <person name="Jo Y.D."/>
            <person name="Yang H.B."/>
            <person name="Jeong H.J."/>
            <person name="Kang W.H."/>
            <person name="Kwon J.K."/>
            <person name="Shin C."/>
            <person name="Lim J.Y."/>
            <person name="Park J.H."/>
            <person name="Huh J.H."/>
            <person name="Kim J.S."/>
            <person name="Kim B.D."/>
            <person name="Cohen O."/>
            <person name="Paran I."/>
            <person name="Suh M.C."/>
            <person name="Lee S.B."/>
            <person name="Kim Y.K."/>
            <person name="Shin Y."/>
            <person name="Noh S.J."/>
            <person name="Park J."/>
            <person name="Seo Y.S."/>
            <person name="Kwon S.Y."/>
            <person name="Kim H.A."/>
            <person name="Park J.M."/>
            <person name="Kim H.J."/>
            <person name="Choi S.B."/>
            <person name="Bosland P.W."/>
            <person name="Reeves G."/>
            <person name="Jo S.H."/>
            <person name="Lee B.W."/>
            <person name="Cho H.T."/>
            <person name="Choi H.S."/>
            <person name="Lee M.S."/>
            <person name="Yu Y."/>
            <person name="Do Choi Y."/>
            <person name="Park B.S."/>
            <person name="van Deynze A."/>
            <person name="Ashrafi H."/>
            <person name="Hill T."/>
            <person name="Kim W.T."/>
            <person name="Pai H.S."/>
            <person name="Ahn H.K."/>
            <person name="Yeam I."/>
            <person name="Giovannoni J.J."/>
            <person name="Rose J.K."/>
            <person name="Sorensen I."/>
            <person name="Lee S.J."/>
            <person name="Kim R.W."/>
            <person name="Choi I.Y."/>
            <person name="Choi B.S."/>
            <person name="Lim J.S."/>
            <person name="Lee Y.H."/>
            <person name="Choi D."/>
        </authorList>
    </citation>
    <scope>NUCLEOTIDE SEQUENCE [LARGE SCALE GENOMIC DNA]</scope>
    <source>
        <strain evidence="2">cv. CM334</strain>
    </source>
</reference>
<dbReference type="Gramene" id="PHT91445">
    <property type="protein sequence ID" value="PHT91445"/>
    <property type="gene ID" value="T459_06558"/>
</dbReference>
<dbReference type="Proteomes" id="UP000222542">
    <property type="component" value="Unassembled WGS sequence"/>
</dbReference>
<protein>
    <submittedName>
        <fullName evidence="1">Uncharacterized protein</fullName>
    </submittedName>
</protein>
<reference evidence="1 2" key="2">
    <citation type="journal article" date="2017" name="Genome Biol.">
        <title>New reference genome sequences of hot pepper reveal the massive evolution of plant disease-resistance genes by retroduplication.</title>
        <authorList>
            <person name="Kim S."/>
            <person name="Park J."/>
            <person name="Yeom S.I."/>
            <person name="Kim Y.M."/>
            <person name="Seo E."/>
            <person name="Kim K.T."/>
            <person name="Kim M.S."/>
            <person name="Lee J.M."/>
            <person name="Cheong K."/>
            <person name="Shin H.S."/>
            <person name="Kim S.B."/>
            <person name="Han K."/>
            <person name="Lee J."/>
            <person name="Park M."/>
            <person name="Lee H.A."/>
            <person name="Lee H.Y."/>
            <person name="Lee Y."/>
            <person name="Oh S."/>
            <person name="Lee J.H."/>
            <person name="Choi E."/>
            <person name="Choi E."/>
            <person name="Lee S.E."/>
            <person name="Jeon J."/>
            <person name="Kim H."/>
            <person name="Choi G."/>
            <person name="Song H."/>
            <person name="Lee J."/>
            <person name="Lee S.C."/>
            <person name="Kwon J.K."/>
            <person name="Lee H.Y."/>
            <person name="Koo N."/>
            <person name="Hong Y."/>
            <person name="Kim R.W."/>
            <person name="Kang W.H."/>
            <person name="Huh J.H."/>
            <person name="Kang B.C."/>
            <person name="Yang T.J."/>
            <person name="Lee Y.H."/>
            <person name="Bennetzen J.L."/>
            <person name="Choi D."/>
        </authorList>
    </citation>
    <scope>NUCLEOTIDE SEQUENCE [LARGE SCALE GENOMIC DNA]</scope>
    <source>
        <strain evidence="2">cv. CM334</strain>
    </source>
</reference>